<name>A0AAJ2U5V1_ALKPS</name>
<feature type="non-terminal residue" evidence="5">
    <location>
        <position position="108"/>
    </location>
</feature>
<protein>
    <submittedName>
        <fullName evidence="5">DNA-binding response regulator</fullName>
    </submittedName>
</protein>
<evidence type="ECO:0000256" key="2">
    <source>
        <dbReference type="ARBA" id="ARBA00023125"/>
    </source>
</evidence>
<gene>
    <name evidence="5" type="ORF">RYX45_21035</name>
</gene>
<dbReference type="Gene3D" id="1.10.10.60">
    <property type="entry name" value="Homeodomain-like"/>
    <property type="match status" value="1"/>
</dbReference>
<keyword evidence="3" id="KW-0804">Transcription</keyword>
<evidence type="ECO:0000313" key="5">
    <source>
        <dbReference type="EMBL" id="MDV2887657.1"/>
    </source>
</evidence>
<proteinExistence type="predicted"/>
<reference evidence="5" key="1">
    <citation type="submission" date="2023-10" db="EMBL/GenBank/DDBJ databases">
        <title>Screening of Alkalihalophilus pseudofirmusBZ-TG-HK211 and Its Alleviation of Salt Stress on Rapeseed Growth.</title>
        <authorList>
            <person name="Zhao B."/>
            <person name="Guo T."/>
        </authorList>
    </citation>
    <scope>NUCLEOTIDE SEQUENCE</scope>
    <source>
        <strain evidence="5">BZ-TG-HK211</strain>
    </source>
</reference>
<dbReference type="GO" id="GO:0003700">
    <property type="term" value="F:DNA-binding transcription factor activity"/>
    <property type="evidence" value="ECO:0007669"/>
    <property type="project" value="InterPro"/>
</dbReference>
<dbReference type="PANTHER" id="PTHR43280:SF2">
    <property type="entry name" value="HTH-TYPE TRANSCRIPTIONAL REGULATOR EXSA"/>
    <property type="match status" value="1"/>
</dbReference>
<evidence type="ECO:0000259" key="4">
    <source>
        <dbReference type="PROSITE" id="PS01124"/>
    </source>
</evidence>
<keyword evidence="1" id="KW-0805">Transcription regulation</keyword>
<organism evidence="5 6">
    <name type="scientific">Alkalihalophilus pseudofirmus</name>
    <name type="common">Bacillus pseudofirmus</name>
    <dbReference type="NCBI Taxonomy" id="79885"/>
    <lineage>
        <taxon>Bacteria</taxon>
        <taxon>Bacillati</taxon>
        <taxon>Bacillota</taxon>
        <taxon>Bacilli</taxon>
        <taxon>Bacillales</taxon>
        <taxon>Bacillaceae</taxon>
        <taxon>Alkalihalophilus</taxon>
    </lineage>
</organism>
<dbReference type="PROSITE" id="PS01124">
    <property type="entry name" value="HTH_ARAC_FAMILY_2"/>
    <property type="match status" value="1"/>
</dbReference>
<feature type="domain" description="HTH araC/xylS-type" evidence="4">
    <location>
        <begin position="61"/>
        <end position="108"/>
    </location>
</feature>
<evidence type="ECO:0000313" key="6">
    <source>
        <dbReference type="Proteomes" id="UP001285636"/>
    </source>
</evidence>
<comment type="caution">
    <text evidence="5">The sequence shown here is derived from an EMBL/GenBank/DDBJ whole genome shotgun (WGS) entry which is preliminary data.</text>
</comment>
<dbReference type="AlphaFoldDB" id="A0AAJ2U5V1"/>
<accession>A0AAJ2U5V1</accession>
<dbReference type="GO" id="GO:0043565">
    <property type="term" value="F:sequence-specific DNA binding"/>
    <property type="evidence" value="ECO:0007669"/>
    <property type="project" value="InterPro"/>
</dbReference>
<feature type="non-terminal residue" evidence="5">
    <location>
        <position position="1"/>
    </location>
</feature>
<dbReference type="InterPro" id="IPR009057">
    <property type="entry name" value="Homeodomain-like_sf"/>
</dbReference>
<evidence type="ECO:0000256" key="1">
    <source>
        <dbReference type="ARBA" id="ARBA00023015"/>
    </source>
</evidence>
<dbReference type="EMBL" id="JAWJAY010000301">
    <property type="protein sequence ID" value="MDV2887657.1"/>
    <property type="molecule type" value="Genomic_DNA"/>
</dbReference>
<dbReference type="SUPFAM" id="SSF46689">
    <property type="entry name" value="Homeodomain-like"/>
    <property type="match status" value="1"/>
</dbReference>
<dbReference type="Pfam" id="PF00165">
    <property type="entry name" value="HTH_AraC"/>
    <property type="match status" value="1"/>
</dbReference>
<keyword evidence="2 5" id="KW-0238">DNA-binding</keyword>
<dbReference type="PANTHER" id="PTHR43280">
    <property type="entry name" value="ARAC-FAMILY TRANSCRIPTIONAL REGULATOR"/>
    <property type="match status" value="1"/>
</dbReference>
<evidence type="ECO:0000256" key="3">
    <source>
        <dbReference type="ARBA" id="ARBA00023163"/>
    </source>
</evidence>
<dbReference type="Proteomes" id="UP001285636">
    <property type="component" value="Unassembled WGS sequence"/>
</dbReference>
<sequence>ILLSNMDYDVKELEDSKYSYFKAIDEANSAQELMAILEQYINEVSLAIFSVKNQPDNLNMKRMMEYIIDHYAEPLTLTELAKHFHFNPSYLSSYFSTHNKQGFSEYLN</sequence>
<dbReference type="InterPro" id="IPR018060">
    <property type="entry name" value="HTH_AraC"/>
</dbReference>